<dbReference type="GO" id="GO:0006857">
    <property type="term" value="P:oligopeptide transport"/>
    <property type="evidence" value="ECO:0007669"/>
    <property type="project" value="InterPro"/>
</dbReference>
<feature type="transmembrane region" description="Helical" evidence="7">
    <location>
        <begin position="155"/>
        <end position="174"/>
    </location>
</feature>
<feature type="transmembrane region" description="Helical" evidence="7">
    <location>
        <begin position="241"/>
        <end position="264"/>
    </location>
</feature>
<feature type="transmembrane region" description="Helical" evidence="7">
    <location>
        <begin position="131"/>
        <end position="148"/>
    </location>
</feature>
<dbReference type="InterPro" id="IPR020726">
    <property type="entry name" value="Bcl2_BH2_motif_CS"/>
</dbReference>
<dbReference type="GO" id="GO:0022857">
    <property type="term" value="F:transmembrane transporter activity"/>
    <property type="evidence" value="ECO:0007669"/>
    <property type="project" value="InterPro"/>
</dbReference>
<dbReference type="EMBL" id="LIHL02000004">
    <property type="protein sequence ID" value="KAF5472353.1"/>
    <property type="molecule type" value="Genomic_DNA"/>
</dbReference>
<evidence type="ECO:0000256" key="4">
    <source>
        <dbReference type="ARBA" id="ARBA00022692"/>
    </source>
</evidence>
<reference evidence="8" key="1">
    <citation type="submission" date="2015-10" db="EMBL/GenBank/DDBJ databases">
        <authorList>
            <person name="Martinez-Garcia P.J."/>
            <person name="Crepeau M.W."/>
            <person name="Puiu D."/>
            <person name="Gonzalez-Ibeas D."/>
            <person name="Whalen J."/>
            <person name="Stevens K."/>
            <person name="Paul R."/>
            <person name="Butterfield T."/>
            <person name="Britton M."/>
            <person name="Reagan R."/>
            <person name="Chakraborty S."/>
            <person name="Walawage S.L."/>
            <person name="Vasquez-Gross H.A."/>
            <person name="Cardeno C."/>
            <person name="Famula R."/>
            <person name="Pratt K."/>
            <person name="Kuruganti S."/>
            <person name="Aradhya M.K."/>
            <person name="Leslie C.A."/>
            <person name="Dandekar A.M."/>
            <person name="Salzberg S.L."/>
            <person name="Wegrzyn J.L."/>
            <person name="Langley C.H."/>
            <person name="Neale D.B."/>
        </authorList>
    </citation>
    <scope>NUCLEOTIDE SEQUENCE</scope>
    <source>
        <tissue evidence="8">Leaves</tissue>
    </source>
</reference>
<dbReference type="Proteomes" id="UP000619265">
    <property type="component" value="Unassembled WGS sequence"/>
</dbReference>
<dbReference type="PROSITE" id="PS01022">
    <property type="entry name" value="PTR2_1"/>
    <property type="match status" value="1"/>
</dbReference>
<feature type="transmembrane region" description="Helical" evidence="7">
    <location>
        <begin position="199"/>
        <end position="220"/>
    </location>
</feature>
<gene>
    <name evidence="8" type="ORF">F2P56_009076</name>
</gene>
<dbReference type="InterPro" id="IPR018456">
    <property type="entry name" value="PTR2_symporter_CS"/>
</dbReference>
<evidence type="ECO:0000256" key="1">
    <source>
        <dbReference type="ARBA" id="ARBA00004141"/>
    </source>
</evidence>
<dbReference type="PANTHER" id="PTHR11654">
    <property type="entry name" value="OLIGOPEPTIDE TRANSPORTER-RELATED"/>
    <property type="match status" value="1"/>
</dbReference>
<dbReference type="PROSITE" id="PS01258">
    <property type="entry name" value="BH2"/>
    <property type="match status" value="1"/>
</dbReference>
<feature type="transmembrane region" description="Helical" evidence="7">
    <location>
        <begin position="87"/>
        <end position="111"/>
    </location>
</feature>
<comment type="similarity">
    <text evidence="2">Belongs to the major facilitator superfamily. Proton-dependent oligopeptide transporter (POT/PTR) (TC 2.A.17) family.</text>
</comment>
<reference evidence="8" key="2">
    <citation type="submission" date="2020-03" db="EMBL/GenBank/DDBJ databases">
        <title>Walnut 2.0.</title>
        <authorList>
            <person name="Marrano A."/>
            <person name="Britton M."/>
            <person name="Zimin A.V."/>
            <person name="Zaini P.A."/>
            <person name="Workman R."/>
            <person name="Puiu D."/>
            <person name="Bianco L."/>
            <person name="Allen B.J."/>
            <person name="Troggio M."/>
            <person name="Leslie C.A."/>
            <person name="Timp W."/>
            <person name="Dendekar A."/>
            <person name="Salzberg S.L."/>
            <person name="Neale D.B."/>
        </authorList>
    </citation>
    <scope>NUCLEOTIDE SEQUENCE</scope>
    <source>
        <tissue evidence="8">Leaves</tissue>
    </source>
</reference>
<evidence type="ECO:0000313" key="8">
    <source>
        <dbReference type="EMBL" id="KAF5472353.1"/>
    </source>
</evidence>
<evidence type="ECO:0000256" key="7">
    <source>
        <dbReference type="SAM" id="Phobius"/>
    </source>
</evidence>
<dbReference type="InterPro" id="IPR000109">
    <property type="entry name" value="POT_fam"/>
</dbReference>
<evidence type="ECO:0000256" key="5">
    <source>
        <dbReference type="ARBA" id="ARBA00022989"/>
    </source>
</evidence>
<dbReference type="InterPro" id="IPR036259">
    <property type="entry name" value="MFS_trans_sf"/>
</dbReference>
<comment type="subcellular location">
    <subcellularLocation>
        <location evidence="1">Membrane</location>
        <topology evidence="1">Multi-pass membrane protein</topology>
    </subcellularLocation>
</comment>
<comment type="similarity">
    <text evidence="3">Belongs to the Bcl-2 family.</text>
</comment>
<comment type="caution">
    <text evidence="8">The sequence shown here is derived from an EMBL/GenBank/DDBJ whole genome shotgun (WGS) entry which is preliminary data.</text>
</comment>
<dbReference type="SUPFAM" id="SSF103473">
    <property type="entry name" value="MFS general substrate transporter"/>
    <property type="match status" value="1"/>
</dbReference>
<dbReference type="Gene3D" id="1.20.1250.20">
    <property type="entry name" value="MFS general substrate transporter like domains"/>
    <property type="match status" value="1"/>
</dbReference>
<organism evidence="8 9">
    <name type="scientific">Juglans regia</name>
    <name type="common">English walnut</name>
    <dbReference type="NCBI Taxonomy" id="51240"/>
    <lineage>
        <taxon>Eukaryota</taxon>
        <taxon>Viridiplantae</taxon>
        <taxon>Streptophyta</taxon>
        <taxon>Embryophyta</taxon>
        <taxon>Tracheophyta</taxon>
        <taxon>Spermatophyta</taxon>
        <taxon>Magnoliopsida</taxon>
        <taxon>eudicotyledons</taxon>
        <taxon>Gunneridae</taxon>
        <taxon>Pentapetalae</taxon>
        <taxon>rosids</taxon>
        <taxon>fabids</taxon>
        <taxon>Fagales</taxon>
        <taxon>Juglandaceae</taxon>
        <taxon>Juglans</taxon>
    </lineage>
</organism>
<accession>A0A834D1L9</accession>
<evidence type="ECO:0000313" key="9">
    <source>
        <dbReference type="Proteomes" id="UP000619265"/>
    </source>
</evidence>
<dbReference type="GO" id="GO:0016020">
    <property type="term" value="C:membrane"/>
    <property type="evidence" value="ECO:0007669"/>
    <property type="project" value="UniProtKB-SubCell"/>
</dbReference>
<sequence>MPGQPTERHLHETTVHRRTGEVNGISHYLRDSHDGIIIKSKNLSFLPINRGGYSHRMEKPELVVEGKVDWKGREALKYKHGGTRTSLLILSTFAFEHVATFALAVNLVTYFNRVMHMELAEAANQLTNYMGTAYILSNLAALLADTYIGRFKTVVFAGSLEFLGLALLAVQAHYPKLKPPVCNIFDPASRCEKIDGANAALLFIGLYMLAAGSASVKAALPSHGADQFDEKDPKEARQMSSFFNGLLLAVCVGGAISLTLIVWIQDNRGWDWGFGISSIALFLAVIVFASGLPIYRIQVIQGNSPITEIIQ</sequence>
<feature type="transmembrane region" description="Helical" evidence="7">
    <location>
        <begin position="276"/>
        <end position="295"/>
    </location>
</feature>
<keyword evidence="6 7" id="KW-0472">Membrane</keyword>
<dbReference type="Pfam" id="PF00854">
    <property type="entry name" value="PTR2"/>
    <property type="match status" value="1"/>
</dbReference>
<dbReference type="Gramene" id="Jr04_09740_p1">
    <property type="protein sequence ID" value="cds.Jr04_09740_p1"/>
    <property type="gene ID" value="Jr04_09740"/>
</dbReference>
<keyword evidence="4 7" id="KW-0812">Transmembrane</keyword>
<feature type="non-terminal residue" evidence="8">
    <location>
        <position position="311"/>
    </location>
</feature>
<evidence type="ECO:0000256" key="3">
    <source>
        <dbReference type="ARBA" id="ARBA00009458"/>
    </source>
</evidence>
<keyword evidence="5 7" id="KW-1133">Transmembrane helix</keyword>
<protein>
    <recommendedName>
        <fullName evidence="10">Protein NRT1/ PTR FAMILY 4.5-like</fullName>
    </recommendedName>
</protein>
<proteinExistence type="inferred from homology"/>
<evidence type="ECO:0000256" key="6">
    <source>
        <dbReference type="ARBA" id="ARBA00023136"/>
    </source>
</evidence>
<name>A0A834D1L9_JUGRE</name>
<dbReference type="AlphaFoldDB" id="A0A834D1L9"/>
<evidence type="ECO:0008006" key="10">
    <source>
        <dbReference type="Google" id="ProtNLM"/>
    </source>
</evidence>
<evidence type="ECO:0000256" key="2">
    <source>
        <dbReference type="ARBA" id="ARBA00005982"/>
    </source>
</evidence>